<protein>
    <submittedName>
        <fullName evidence="4">SAM-dependent methyltransferase</fullName>
    </submittedName>
</protein>
<dbReference type="InterPro" id="IPR041698">
    <property type="entry name" value="Methyltransf_25"/>
</dbReference>
<accession>A0A2U2RGX0</accession>
<dbReference type="Gene3D" id="3.40.50.150">
    <property type="entry name" value="Vaccinia Virus protein VP39"/>
    <property type="match status" value="1"/>
</dbReference>
<dbReference type="Proteomes" id="UP000245590">
    <property type="component" value="Unassembled WGS sequence"/>
</dbReference>
<reference evidence="4 5" key="1">
    <citation type="submission" date="2018-05" db="EMBL/GenBank/DDBJ databases">
        <title>Brachybacterium sp. M1HQ-2T, whole genome shotgun sequence.</title>
        <authorList>
            <person name="Tuo L."/>
        </authorList>
    </citation>
    <scope>NUCLEOTIDE SEQUENCE [LARGE SCALE GENOMIC DNA]</scope>
    <source>
        <strain evidence="4 5">M1HQ-2</strain>
    </source>
</reference>
<feature type="domain" description="Methyltransferase" evidence="3">
    <location>
        <begin position="53"/>
        <end position="140"/>
    </location>
</feature>
<dbReference type="InterPro" id="IPR029063">
    <property type="entry name" value="SAM-dependent_MTases_sf"/>
</dbReference>
<keyword evidence="1 4" id="KW-0489">Methyltransferase</keyword>
<evidence type="ECO:0000256" key="1">
    <source>
        <dbReference type="ARBA" id="ARBA00022603"/>
    </source>
</evidence>
<dbReference type="CDD" id="cd02440">
    <property type="entry name" value="AdoMet_MTases"/>
    <property type="match status" value="1"/>
</dbReference>
<dbReference type="OrthoDB" id="9805171at2"/>
<evidence type="ECO:0000313" key="4">
    <source>
        <dbReference type="EMBL" id="PWH05106.1"/>
    </source>
</evidence>
<evidence type="ECO:0000259" key="3">
    <source>
        <dbReference type="Pfam" id="PF13649"/>
    </source>
</evidence>
<dbReference type="PANTHER" id="PTHR43861">
    <property type="entry name" value="TRANS-ACONITATE 2-METHYLTRANSFERASE-RELATED"/>
    <property type="match status" value="1"/>
</dbReference>
<gene>
    <name evidence="4" type="ORF">DEO23_15035</name>
</gene>
<comment type="caution">
    <text evidence="4">The sequence shown here is derived from an EMBL/GenBank/DDBJ whole genome shotgun (WGS) entry which is preliminary data.</text>
</comment>
<dbReference type="SUPFAM" id="SSF53335">
    <property type="entry name" value="S-adenosyl-L-methionine-dependent methyltransferases"/>
    <property type="match status" value="1"/>
</dbReference>
<evidence type="ECO:0000313" key="5">
    <source>
        <dbReference type="Proteomes" id="UP000245590"/>
    </source>
</evidence>
<dbReference type="AlphaFoldDB" id="A0A2U2RGX0"/>
<keyword evidence="5" id="KW-1185">Reference proteome</keyword>
<dbReference type="PANTHER" id="PTHR43861:SF1">
    <property type="entry name" value="TRANS-ACONITATE 2-METHYLTRANSFERASE"/>
    <property type="match status" value="1"/>
</dbReference>
<name>A0A2U2RGX0_9MICO</name>
<evidence type="ECO:0000256" key="2">
    <source>
        <dbReference type="ARBA" id="ARBA00022679"/>
    </source>
</evidence>
<keyword evidence="2 4" id="KW-0808">Transferase</keyword>
<sequence>MSEGWLERTRASYEIDAEGYAEEVSDLLAGHPHLRASLDVLVQDVRERGGGEVADVGCGTGYVVRHLHEAGLQAMGIDLSPAMIRIARRQNPGLRFEVGSMTDLGLPDASLAGIVAFWSIVHVPDHALPGVLGELRRVLRLGAPLLIGFHVGDTGEHTDIGYTGRAIDLDSYRRRPEDVCERLRSAGFAIDAEVVLHPDEEVPGALIHASA</sequence>
<proteinExistence type="predicted"/>
<dbReference type="EMBL" id="QFKX01000007">
    <property type="protein sequence ID" value="PWH05106.1"/>
    <property type="molecule type" value="Genomic_DNA"/>
</dbReference>
<dbReference type="RefSeq" id="WP_109276846.1">
    <property type="nucleotide sequence ID" value="NZ_QFKX01000007.1"/>
</dbReference>
<dbReference type="GO" id="GO:0008168">
    <property type="term" value="F:methyltransferase activity"/>
    <property type="evidence" value="ECO:0007669"/>
    <property type="project" value="UniProtKB-KW"/>
</dbReference>
<dbReference type="GO" id="GO:0032259">
    <property type="term" value="P:methylation"/>
    <property type="evidence" value="ECO:0007669"/>
    <property type="project" value="UniProtKB-KW"/>
</dbReference>
<organism evidence="4 5">
    <name type="scientific">Brachybacterium endophyticum</name>
    <dbReference type="NCBI Taxonomy" id="2182385"/>
    <lineage>
        <taxon>Bacteria</taxon>
        <taxon>Bacillati</taxon>
        <taxon>Actinomycetota</taxon>
        <taxon>Actinomycetes</taxon>
        <taxon>Micrococcales</taxon>
        <taxon>Dermabacteraceae</taxon>
        <taxon>Brachybacterium</taxon>
    </lineage>
</organism>
<dbReference type="Pfam" id="PF13649">
    <property type="entry name" value="Methyltransf_25"/>
    <property type="match status" value="1"/>
</dbReference>